<dbReference type="Proteomes" id="UP000679950">
    <property type="component" value="Unassembled WGS sequence"/>
</dbReference>
<protein>
    <submittedName>
        <fullName evidence="7">ABC transporter substrate-binding lipoprotein YvrC</fullName>
    </submittedName>
</protein>
<dbReference type="PROSITE" id="PS51257">
    <property type="entry name" value="PROKAR_LIPOPROTEIN"/>
    <property type="match status" value="1"/>
</dbReference>
<gene>
    <name evidence="7" type="primary">yvrC</name>
    <name evidence="7" type="ORF">J8TS2_14890</name>
</gene>
<dbReference type="Pfam" id="PF01497">
    <property type="entry name" value="Peripla_BP_2"/>
    <property type="match status" value="1"/>
</dbReference>
<dbReference type="InterPro" id="IPR002491">
    <property type="entry name" value="ABC_transptr_periplasmic_BD"/>
</dbReference>
<evidence type="ECO:0000256" key="5">
    <source>
        <dbReference type="SAM" id="SignalP"/>
    </source>
</evidence>
<keyword evidence="7" id="KW-0449">Lipoprotein</keyword>
<dbReference type="EMBL" id="BORB01000010">
    <property type="protein sequence ID" value="GIN57170.1"/>
    <property type="molecule type" value="Genomic_DNA"/>
</dbReference>
<keyword evidence="3" id="KW-0175">Coiled coil</keyword>
<dbReference type="SUPFAM" id="SSF53807">
    <property type="entry name" value="Helical backbone' metal receptor"/>
    <property type="match status" value="1"/>
</dbReference>
<keyword evidence="8" id="KW-1185">Reference proteome</keyword>
<sequence>MKKWNITLIAIIGLLFTLLTGCGANADPNTNQPEVNKNRVTEESSSGEEATFPVTIKDATGKEVEIKEEPKRIVSLMPSNTEIVFALGKGNDVVGASTEYDNYPEEVNEIEKVAANFELNVEKVLALKPDLVLAHGSNLSTWEGGLKQLEDSGVTVLVIDDAQSFEAVYQTIETIGKALGKKDEASGIVENMQAKLADITEKATKITDDQKKTVFVEISPAPEIYAAGTGTFMNEMLEAIHAENIVEEEGYPTLNEEAVIKSNPDVIIVNYSYIEDAVDQVLQRAAWKDVTAVKETQVYQVDEDLVSRSGPRIIEGVEELAKAIYPEVYGE</sequence>
<dbReference type="InterPro" id="IPR054828">
    <property type="entry name" value="Vit_B12_bind_prot"/>
</dbReference>
<feature type="domain" description="Fe/B12 periplasmic-binding" evidence="6">
    <location>
        <begin position="72"/>
        <end position="328"/>
    </location>
</feature>
<feature type="region of interest" description="Disordered" evidence="4">
    <location>
        <begin position="26"/>
        <end position="50"/>
    </location>
</feature>
<evidence type="ECO:0000256" key="4">
    <source>
        <dbReference type="SAM" id="MobiDB-lite"/>
    </source>
</evidence>
<comment type="similarity">
    <text evidence="1">Belongs to the bacterial solute-binding protein 8 family.</text>
</comment>
<dbReference type="InterPro" id="IPR050902">
    <property type="entry name" value="ABC_Transporter_SBP"/>
</dbReference>
<dbReference type="NCBIfam" id="NF038402">
    <property type="entry name" value="TroA_like"/>
    <property type="match status" value="1"/>
</dbReference>
<reference evidence="7 8" key="1">
    <citation type="submission" date="2021-03" db="EMBL/GenBank/DDBJ databases">
        <title>Antimicrobial resistance genes in bacteria isolated from Japanese honey, and their potential for conferring macrolide and lincosamide resistance in the American foulbrood pathogen Paenibacillus larvae.</title>
        <authorList>
            <person name="Okamoto M."/>
            <person name="Kumagai M."/>
            <person name="Kanamori H."/>
            <person name="Takamatsu D."/>
        </authorList>
    </citation>
    <scope>NUCLEOTIDE SEQUENCE [LARGE SCALE GENOMIC DNA]</scope>
    <source>
        <strain evidence="7 8">J8TS2</strain>
    </source>
</reference>
<keyword evidence="2 5" id="KW-0732">Signal</keyword>
<accession>A0ABQ4KGS5</accession>
<evidence type="ECO:0000313" key="8">
    <source>
        <dbReference type="Proteomes" id="UP000679950"/>
    </source>
</evidence>
<evidence type="ECO:0000256" key="3">
    <source>
        <dbReference type="SAM" id="Coils"/>
    </source>
</evidence>
<dbReference type="PANTHER" id="PTHR30535">
    <property type="entry name" value="VITAMIN B12-BINDING PROTEIN"/>
    <property type="match status" value="1"/>
</dbReference>
<evidence type="ECO:0000256" key="1">
    <source>
        <dbReference type="ARBA" id="ARBA00008814"/>
    </source>
</evidence>
<dbReference type="CDD" id="cd01143">
    <property type="entry name" value="YvrC"/>
    <property type="match status" value="1"/>
</dbReference>
<comment type="caution">
    <text evidence="7">The sequence shown here is derived from an EMBL/GenBank/DDBJ whole genome shotgun (WGS) entry which is preliminary data.</text>
</comment>
<organism evidence="7 8">
    <name type="scientific">Lederbergia ruris</name>
    <dbReference type="NCBI Taxonomy" id="217495"/>
    <lineage>
        <taxon>Bacteria</taxon>
        <taxon>Bacillati</taxon>
        <taxon>Bacillota</taxon>
        <taxon>Bacilli</taxon>
        <taxon>Bacillales</taxon>
        <taxon>Bacillaceae</taxon>
        <taxon>Lederbergia</taxon>
    </lineage>
</organism>
<name>A0ABQ4KGS5_9BACI</name>
<feature type="chain" id="PRO_5045198510" evidence="5">
    <location>
        <begin position="27"/>
        <end position="331"/>
    </location>
</feature>
<dbReference type="PANTHER" id="PTHR30535:SF34">
    <property type="entry name" value="MOLYBDATE-BINDING PROTEIN MOLA"/>
    <property type="match status" value="1"/>
</dbReference>
<feature type="coiled-coil region" evidence="3">
    <location>
        <begin position="182"/>
        <end position="209"/>
    </location>
</feature>
<dbReference type="RefSeq" id="WP_158320687.1">
    <property type="nucleotide sequence ID" value="NZ_BORB01000010.1"/>
</dbReference>
<dbReference type="Gene3D" id="3.40.50.1980">
    <property type="entry name" value="Nitrogenase molybdenum iron protein domain"/>
    <property type="match status" value="2"/>
</dbReference>
<evidence type="ECO:0000256" key="2">
    <source>
        <dbReference type="ARBA" id="ARBA00022729"/>
    </source>
</evidence>
<feature type="signal peptide" evidence="5">
    <location>
        <begin position="1"/>
        <end position="26"/>
    </location>
</feature>
<dbReference type="PROSITE" id="PS50983">
    <property type="entry name" value="FE_B12_PBP"/>
    <property type="match status" value="1"/>
</dbReference>
<proteinExistence type="inferred from homology"/>
<evidence type="ECO:0000259" key="6">
    <source>
        <dbReference type="PROSITE" id="PS50983"/>
    </source>
</evidence>
<evidence type="ECO:0000313" key="7">
    <source>
        <dbReference type="EMBL" id="GIN57170.1"/>
    </source>
</evidence>